<evidence type="ECO:0000313" key="1">
    <source>
        <dbReference type="EMBL" id="MCW0401167.1"/>
    </source>
</evidence>
<evidence type="ECO:0000313" key="2">
    <source>
        <dbReference type="Proteomes" id="UP001320843"/>
    </source>
</evidence>
<dbReference type="Proteomes" id="UP001320843">
    <property type="component" value="Unassembled WGS sequence"/>
</dbReference>
<dbReference type="RefSeq" id="WP_267082619.1">
    <property type="nucleotide sequence ID" value="NZ_CP099530.1"/>
</dbReference>
<comment type="caution">
    <text evidence="1">The sequence shown here is derived from an EMBL/GenBank/DDBJ whole genome shotgun (WGS) entry which is preliminary data.</text>
</comment>
<accession>A0ABT3E0J6</accession>
<protein>
    <submittedName>
        <fullName evidence="1">Uncharacterized protein</fullName>
    </submittedName>
</protein>
<name>A0ABT3E0J6_9XANT</name>
<gene>
    <name evidence="1" type="ORF">NB700_003723</name>
</gene>
<keyword evidence="2" id="KW-1185">Reference proteome</keyword>
<proteinExistence type="predicted"/>
<organism evidence="1 2">
    <name type="scientific">Xanthomonas sacchari</name>
    <dbReference type="NCBI Taxonomy" id="56458"/>
    <lineage>
        <taxon>Bacteria</taxon>
        <taxon>Pseudomonadati</taxon>
        <taxon>Pseudomonadota</taxon>
        <taxon>Gammaproteobacteria</taxon>
        <taxon>Lysobacterales</taxon>
        <taxon>Lysobacteraceae</taxon>
        <taxon>Xanthomonas</taxon>
    </lineage>
</organism>
<reference evidence="1 2" key="1">
    <citation type="submission" date="2022-06" db="EMBL/GenBank/DDBJ databases">
        <title>Dynamics of rice microbiomes reveals core vertical transmitted seed endophytes.</title>
        <authorList>
            <person name="Liao K."/>
            <person name="Zhang X."/>
        </authorList>
    </citation>
    <scope>NUCLEOTIDE SEQUENCE [LARGE SCALE GENOMIC DNA]</scope>
    <source>
        <strain evidence="1 2">YT10-10-1</strain>
    </source>
</reference>
<dbReference type="EMBL" id="JANFWR010000036">
    <property type="protein sequence ID" value="MCW0401167.1"/>
    <property type="molecule type" value="Genomic_DNA"/>
</dbReference>
<sequence>MPSQAKTPFFLFLGDTDRDGATSKLKATGVEYRKKRLESKVENWVLILEIMESSDLIGTLGKLTNTTYELLSRPEYSEIVAKLLERMKHTPYILFAHESLLTGVPSTTQQSEENDEFFDMASYFSPPSEAALSHAAKLFEEHEIVVTPYKTNAELSVLASSFIDQNEKNLVFRIYIPSGRMWATEAEKLLQLFRDYLNRVSGLRVSHEQYSTKQGVVHEFFADRNFDPSALASEFTQFTETFDLALSEPNRAVALLAARNVDKSTVQGIVDKYSKEARRLHIDLKQERERRLLSIRHRMEEELTDIADPESWNVIYHLIDSSVPAIAGVSSAVGTISRSSASAPSISIDYRPQIIQSVTGIVAQEISGNTQIGPEASQLLEMIQAHGGSRTAELTSSVYELIDPDARKQDRLSAKQKLKAFLIGAGKKLGDVAAGVLQAYIEKQIGL</sequence>